<proteinExistence type="predicted"/>
<accession>A0ACB7HJM2</accession>
<evidence type="ECO:0000313" key="2">
    <source>
        <dbReference type="Proteomes" id="UP000091857"/>
    </source>
</evidence>
<evidence type="ECO:0000313" key="1">
    <source>
        <dbReference type="EMBL" id="KAG8652692.1"/>
    </source>
</evidence>
<keyword evidence="2" id="KW-1185">Reference proteome</keyword>
<gene>
    <name evidence="1" type="ORF">MANES_06G122300v8</name>
</gene>
<reference evidence="2" key="1">
    <citation type="journal article" date="2016" name="Nat. Biotechnol.">
        <title>Sequencing wild and cultivated cassava and related species reveals extensive interspecific hybridization and genetic diversity.</title>
        <authorList>
            <person name="Bredeson J.V."/>
            <person name="Lyons J.B."/>
            <person name="Prochnik S.E."/>
            <person name="Wu G.A."/>
            <person name="Ha C.M."/>
            <person name="Edsinger-Gonzales E."/>
            <person name="Grimwood J."/>
            <person name="Schmutz J."/>
            <person name="Rabbi I.Y."/>
            <person name="Egesi C."/>
            <person name="Nauluvula P."/>
            <person name="Lebot V."/>
            <person name="Ndunguru J."/>
            <person name="Mkamilo G."/>
            <person name="Bart R.S."/>
            <person name="Setter T.L."/>
            <person name="Gleadow R.M."/>
            <person name="Kulakow P."/>
            <person name="Ferguson M.E."/>
            <person name="Rounsley S."/>
            <person name="Rokhsar D.S."/>
        </authorList>
    </citation>
    <scope>NUCLEOTIDE SEQUENCE [LARGE SCALE GENOMIC DNA]</scope>
    <source>
        <strain evidence="2">cv. AM560-2</strain>
    </source>
</reference>
<protein>
    <submittedName>
        <fullName evidence="1">Uncharacterized protein</fullName>
    </submittedName>
</protein>
<name>A0ACB7HJM2_MANES</name>
<organism evidence="1 2">
    <name type="scientific">Manihot esculenta</name>
    <name type="common">Cassava</name>
    <name type="synonym">Jatropha manihot</name>
    <dbReference type="NCBI Taxonomy" id="3983"/>
    <lineage>
        <taxon>Eukaryota</taxon>
        <taxon>Viridiplantae</taxon>
        <taxon>Streptophyta</taxon>
        <taxon>Embryophyta</taxon>
        <taxon>Tracheophyta</taxon>
        <taxon>Spermatophyta</taxon>
        <taxon>Magnoliopsida</taxon>
        <taxon>eudicotyledons</taxon>
        <taxon>Gunneridae</taxon>
        <taxon>Pentapetalae</taxon>
        <taxon>rosids</taxon>
        <taxon>fabids</taxon>
        <taxon>Malpighiales</taxon>
        <taxon>Euphorbiaceae</taxon>
        <taxon>Crotonoideae</taxon>
        <taxon>Manihoteae</taxon>
        <taxon>Manihot</taxon>
    </lineage>
</organism>
<dbReference type="EMBL" id="CM004392">
    <property type="protein sequence ID" value="KAG8652692.1"/>
    <property type="molecule type" value="Genomic_DNA"/>
</dbReference>
<comment type="caution">
    <text evidence="1">The sequence shown here is derived from an EMBL/GenBank/DDBJ whole genome shotgun (WGS) entry which is preliminary data.</text>
</comment>
<dbReference type="Proteomes" id="UP000091857">
    <property type="component" value="Chromosome 6"/>
</dbReference>
<sequence length="571" mass="63935">MEAKHHDSDPRPTRPSEQELDLYTIPSYSSWFAWDDIHETERAGLRDFFDGSSITRTPKIYKEYRDFIINKYREDPSRRLTFTEVRKSLVGDVTLLHKVFQFLDKWGLINFSANSTGDDDLEREETGKFRVEDGPPNGVRVVAMPNSLKPLSVPQSATGNEDIVEHALKLPPLTSYSNVFGELGKQKELLCGNCGETCDSGLYEYIKGHYVLCGKCFKDGRYRENKSKDDFKLNDNVDSSSTNEAVWTEAETLLLLESVLKHGDDWDLVAQDVQTKTKLDCITKLIELPFGDLMLSSAHRNGNVNGLFGSVNNSKQVPLSSSENQDAIKNEDLVHEQTNMNEQNGDAVDEGPPMKRKRTTLLSDAGSSLMKQVALISTITGPDIAAAAAEAAVAALCDETSCPKEIFDGKDTFPTNGLWSPTVHSKPERPHHVEDSEIKESSTQSGFSFSETQETYTGQNDIPLTLRLRTAVATALGAAAAHAKLLADKEDREIENLVTTIIETQLKKLHYKIKRFDNLELIMEEEYAELEDLKESLIEERIDVLQRAITAGMPKWRDQTSVKSFLSDSLL</sequence>